<comment type="caution">
    <text evidence="1">The sequence shown here is derived from an EMBL/GenBank/DDBJ whole genome shotgun (WGS) entry which is preliminary data.</text>
</comment>
<organism evidence="1 2">
    <name type="scientific">Seminavis robusta</name>
    <dbReference type="NCBI Taxonomy" id="568900"/>
    <lineage>
        <taxon>Eukaryota</taxon>
        <taxon>Sar</taxon>
        <taxon>Stramenopiles</taxon>
        <taxon>Ochrophyta</taxon>
        <taxon>Bacillariophyta</taxon>
        <taxon>Bacillariophyceae</taxon>
        <taxon>Bacillariophycidae</taxon>
        <taxon>Naviculales</taxon>
        <taxon>Naviculaceae</taxon>
        <taxon>Seminavis</taxon>
    </lineage>
</organism>
<dbReference type="AlphaFoldDB" id="A0A9N8H3X1"/>
<dbReference type="EMBL" id="CAICTM010000035">
    <property type="protein sequence ID" value="CAB9498325.1"/>
    <property type="molecule type" value="Genomic_DNA"/>
</dbReference>
<proteinExistence type="predicted"/>
<name>A0A9N8H3X1_9STRA</name>
<sequence length="110" mass="12914">MMFPVQKTARDFEELVQENKYEEASLLLSDDEFQFMSPFGKFKSKKEWLKKFPRAHATMPTILFGEYHEQNPNQVERRGSKKVALFTINVKQVIEVDKDGKIKRISASKE</sequence>
<keyword evidence="2" id="KW-1185">Reference proteome</keyword>
<reference evidence="1" key="1">
    <citation type="submission" date="2020-06" db="EMBL/GenBank/DDBJ databases">
        <authorList>
            <consortium name="Plant Systems Biology data submission"/>
        </authorList>
    </citation>
    <scope>NUCLEOTIDE SEQUENCE</scope>
    <source>
        <strain evidence="1">D6</strain>
    </source>
</reference>
<evidence type="ECO:0000313" key="2">
    <source>
        <dbReference type="Proteomes" id="UP001153069"/>
    </source>
</evidence>
<dbReference type="Proteomes" id="UP001153069">
    <property type="component" value="Unassembled WGS sequence"/>
</dbReference>
<gene>
    <name evidence="1" type="ORF">SEMRO_35_G022580.1</name>
</gene>
<accession>A0A9N8H3X1</accession>
<evidence type="ECO:0000313" key="1">
    <source>
        <dbReference type="EMBL" id="CAB9498325.1"/>
    </source>
</evidence>
<protein>
    <submittedName>
        <fullName evidence="1">Uncharacterized protein</fullName>
    </submittedName>
</protein>